<organism evidence="3 4">
    <name type="scientific">Brevundimonas olei</name>
    <dbReference type="NCBI Taxonomy" id="657642"/>
    <lineage>
        <taxon>Bacteria</taxon>
        <taxon>Pseudomonadati</taxon>
        <taxon>Pseudomonadota</taxon>
        <taxon>Alphaproteobacteria</taxon>
        <taxon>Caulobacterales</taxon>
        <taxon>Caulobacteraceae</taxon>
        <taxon>Brevundimonas</taxon>
    </lineage>
</organism>
<feature type="region of interest" description="Disordered" evidence="1">
    <location>
        <begin position="211"/>
        <end position="238"/>
    </location>
</feature>
<dbReference type="EC" id="2.3.1.234" evidence="3"/>
<dbReference type="Gene3D" id="3.30.420.40">
    <property type="match status" value="2"/>
</dbReference>
<dbReference type="GO" id="GO:0061711">
    <property type="term" value="F:tRNA N(6)-L-threonylcarbamoyladenine synthase activity"/>
    <property type="evidence" value="ECO:0007669"/>
    <property type="project" value="UniProtKB-EC"/>
</dbReference>
<name>A0ABZ2IH01_9CAUL</name>
<keyword evidence="4" id="KW-1185">Reference proteome</keyword>
<accession>A0ABZ2IH01</accession>
<dbReference type="Pfam" id="PF00814">
    <property type="entry name" value="TsaD"/>
    <property type="match status" value="1"/>
</dbReference>
<dbReference type="InterPro" id="IPR000905">
    <property type="entry name" value="Gcp-like_dom"/>
</dbReference>
<evidence type="ECO:0000256" key="1">
    <source>
        <dbReference type="SAM" id="MobiDB-lite"/>
    </source>
</evidence>
<dbReference type="InterPro" id="IPR022496">
    <property type="entry name" value="T6A_TsaB"/>
</dbReference>
<protein>
    <submittedName>
        <fullName evidence="3">tRNA (Adenosine(37)-N6)-threonylcarbamoyltransferase complex dimerization subunit type 1 TsaB</fullName>
        <ecNumber evidence="3">2.3.1.234</ecNumber>
    </submittedName>
</protein>
<dbReference type="NCBIfam" id="TIGR03725">
    <property type="entry name" value="T6A_YeaZ"/>
    <property type="match status" value="1"/>
</dbReference>
<feature type="domain" description="Gcp-like" evidence="2">
    <location>
        <begin position="41"/>
        <end position="134"/>
    </location>
</feature>
<dbReference type="SUPFAM" id="SSF53067">
    <property type="entry name" value="Actin-like ATPase domain"/>
    <property type="match status" value="2"/>
</dbReference>
<sequence>MKIMVIDTALGACAVGVFEGEAGDAQPQPQPQPRHLGLRVELMTKGHQERLGGLARDAAAEAGGFDGMARIGVTVGPGSFTGLRVGLAFALGLGAALDRPVVGISTLDALAASVPSEGLVAAVIDARRGQVYARLFRDGVALREAEALSLEAARDRIQAETGDARPVLVGSGAEVLAEAFPELASAALHPLPAPAPEALAAVALAADPTTAPPQPLYLRAPDATSPSRLPGQPRQPAA</sequence>
<dbReference type="Proteomes" id="UP001363460">
    <property type="component" value="Chromosome"/>
</dbReference>
<evidence type="ECO:0000313" key="3">
    <source>
        <dbReference type="EMBL" id="WWT55054.1"/>
    </source>
</evidence>
<evidence type="ECO:0000313" key="4">
    <source>
        <dbReference type="Proteomes" id="UP001363460"/>
    </source>
</evidence>
<dbReference type="InterPro" id="IPR043129">
    <property type="entry name" value="ATPase_NBD"/>
</dbReference>
<keyword evidence="3" id="KW-0012">Acyltransferase</keyword>
<dbReference type="RefSeq" id="WP_338577482.1">
    <property type="nucleotide sequence ID" value="NZ_CP146369.1"/>
</dbReference>
<reference evidence="3 4" key="1">
    <citation type="submission" date="2024-02" db="EMBL/GenBank/DDBJ databases">
        <title>Distribution and functional of Brevundimonas-related endobacteria within Verticillium dahliae.</title>
        <authorList>
            <person name="Zeng H."/>
        </authorList>
    </citation>
    <scope>NUCLEOTIDE SEQUENCE [LARGE SCALE GENOMIC DNA]</scope>
    <source>
        <strain evidence="3 4">TRM 44200</strain>
    </source>
</reference>
<keyword evidence="3" id="KW-0808">Transferase</keyword>
<evidence type="ECO:0000259" key="2">
    <source>
        <dbReference type="Pfam" id="PF00814"/>
    </source>
</evidence>
<proteinExistence type="predicted"/>
<gene>
    <name evidence="3" type="primary">tsaB</name>
    <name evidence="3" type="ORF">V8J38_01045</name>
</gene>
<dbReference type="EMBL" id="CP146369">
    <property type="protein sequence ID" value="WWT55054.1"/>
    <property type="molecule type" value="Genomic_DNA"/>
</dbReference>